<dbReference type="RefSeq" id="WP_142054975.1">
    <property type="nucleotide sequence ID" value="NZ_VFPA01000002.1"/>
</dbReference>
<comment type="caution">
    <text evidence="2">The sequence shown here is derived from an EMBL/GenBank/DDBJ whole genome shotgun (WGS) entry which is preliminary data.</text>
</comment>
<evidence type="ECO:0000256" key="1">
    <source>
        <dbReference type="SAM" id="Phobius"/>
    </source>
</evidence>
<proteinExistence type="predicted"/>
<dbReference type="OrthoDB" id="5193090at2"/>
<feature type="transmembrane region" description="Helical" evidence="1">
    <location>
        <begin position="6"/>
        <end position="26"/>
    </location>
</feature>
<name>A0A543DP79_9PSEU</name>
<organism evidence="2 3">
    <name type="scientific">Pseudonocardia kunmingensis</name>
    <dbReference type="NCBI Taxonomy" id="630975"/>
    <lineage>
        <taxon>Bacteria</taxon>
        <taxon>Bacillati</taxon>
        <taxon>Actinomycetota</taxon>
        <taxon>Actinomycetes</taxon>
        <taxon>Pseudonocardiales</taxon>
        <taxon>Pseudonocardiaceae</taxon>
        <taxon>Pseudonocardia</taxon>
    </lineage>
</organism>
<protein>
    <submittedName>
        <fullName evidence="2">Uncharacterized protein</fullName>
    </submittedName>
</protein>
<keyword evidence="1" id="KW-0472">Membrane</keyword>
<accession>A0A543DP79</accession>
<sequence>MTTLLIVLTIIEAAVVVAVLATYLILLHRRLAVICTYLGKITFGIRAVESQTAPIGPSVLRINKTLREINGALPSIAAKAERLAGVNG</sequence>
<reference evidence="2 3" key="1">
    <citation type="submission" date="2019-06" db="EMBL/GenBank/DDBJ databases">
        <title>Sequencing the genomes of 1000 actinobacteria strains.</title>
        <authorList>
            <person name="Klenk H.-P."/>
        </authorList>
    </citation>
    <scope>NUCLEOTIDE SEQUENCE [LARGE SCALE GENOMIC DNA]</scope>
    <source>
        <strain evidence="2 3">DSM 45301</strain>
    </source>
</reference>
<keyword evidence="1" id="KW-0812">Transmembrane</keyword>
<dbReference type="EMBL" id="VFPA01000002">
    <property type="protein sequence ID" value="TQM11105.1"/>
    <property type="molecule type" value="Genomic_DNA"/>
</dbReference>
<keyword evidence="3" id="KW-1185">Reference proteome</keyword>
<evidence type="ECO:0000313" key="3">
    <source>
        <dbReference type="Proteomes" id="UP000315677"/>
    </source>
</evidence>
<dbReference type="AlphaFoldDB" id="A0A543DP79"/>
<dbReference type="Proteomes" id="UP000315677">
    <property type="component" value="Unassembled WGS sequence"/>
</dbReference>
<gene>
    <name evidence="2" type="ORF">FB558_3649</name>
</gene>
<keyword evidence="1" id="KW-1133">Transmembrane helix</keyword>
<evidence type="ECO:0000313" key="2">
    <source>
        <dbReference type="EMBL" id="TQM11105.1"/>
    </source>
</evidence>